<sequence>MTDVPLDFRAARHPVVEAYFEFWIRNKCSIGELFR</sequence>
<evidence type="ECO:0000313" key="1">
    <source>
        <dbReference type="EMBL" id="SUD37708.1"/>
    </source>
</evidence>
<dbReference type="Proteomes" id="UP000254260">
    <property type="component" value="Unassembled WGS sequence"/>
</dbReference>
<reference evidence="1 2" key="1">
    <citation type="submission" date="2018-06" db="EMBL/GenBank/DDBJ databases">
        <authorList>
            <consortium name="Pathogen Informatics"/>
            <person name="Doyle S."/>
        </authorList>
    </citation>
    <scope>NUCLEOTIDE SEQUENCE [LARGE SCALE GENOMIC DNA]</scope>
    <source>
        <strain evidence="1 2">NCTC10899</strain>
    </source>
</reference>
<protein>
    <submittedName>
        <fullName evidence="1">Uncharacterized protein</fullName>
    </submittedName>
</protein>
<accession>A0A379IN24</accession>
<name>A0A379IN24_ECTME</name>
<evidence type="ECO:0000313" key="2">
    <source>
        <dbReference type="Proteomes" id="UP000254260"/>
    </source>
</evidence>
<dbReference type="AlphaFoldDB" id="A0A379IN24"/>
<dbReference type="EMBL" id="UGUU01000001">
    <property type="protein sequence ID" value="SUD37708.1"/>
    <property type="molecule type" value="Genomic_DNA"/>
</dbReference>
<gene>
    <name evidence="1" type="ORF">NCTC10899_00465</name>
</gene>
<organism evidence="1 2">
    <name type="scientific">Ectopseudomonas mendocina</name>
    <name type="common">Pseudomonas mendocina</name>
    <dbReference type="NCBI Taxonomy" id="300"/>
    <lineage>
        <taxon>Bacteria</taxon>
        <taxon>Pseudomonadati</taxon>
        <taxon>Pseudomonadota</taxon>
        <taxon>Gammaproteobacteria</taxon>
        <taxon>Pseudomonadales</taxon>
        <taxon>Pseudomonadaceae</taxon>
        <taxon>Ectopseudomonas</taxon>
    </lineage>
</organism>
<proteinExistence type="predicted"/>